<keyword evidence="1" id="KW-0472">Membrane</keyword>
<proteinExistence type="predicted"/>
<protein>
    <submittedName>
        <fullName evidence="2">Uncharacterized protein</fullName>
    </submittedName>
</protein>
<feature type="transmembrane region" description="Helical" evidence="1">
    <location>
        <begin position="82"/>
        <end position="101"/>
    </location>
</feature>
<keyword evidence="1" id="KW-0812">Transmembrane</keyword>
<sequence length="151" mass="17006">MRSFSFHIHTISSAIANLVIPAIGTVSYELFALRIITPDRFRRFCGDTDFIIANGLWFNAHIGIGIYLFNRNHLKKVSTHKRILYSVFHTFIFNFGSVMFWATSKALLQNDSIIKAIFALTSGGALLMIGKSYLDHVDIVVEESETCDGID</sequence>
<dbReference type="Proteomes" id="UP001186944">
    <property type="component" value="Unassembled WGS sequence"/>
</dbReference>
<accession>A0AA89BWA6</accession>
<gene>
    <name evidence="2" type="ORF">FSP39_007056</name>
</gene>
<evidence type="ECO:0000313" key="3">
    <source>
        <dbReference type="Proteomes" id="UP001186944"/>
    </source>
</evidence>
<keyword evidence="3" id="KW-1185">Reference proteome</keyword>
<dbReference type="EMBL" id="VSWD01000010">
    <property type="protein sequence ID" value="KAK3089848.1"/>
    <property type="molecule type" value="Genomic_DNA"/>
</dbReference>
<keyword evidence="1" id="KW-1133">Transmembrane helix</keyword>
<dbReference type="PANTHER" id="PTHR38640:SF1">
    <property type="entry name" value="GEO09659P1"/>
    <property type="match status" value="1"/>
</dbReference>
<feature type="transmembrane region" description="Helical" evidence="1">
    <location>
        <begin position="12"/>
        <end position="31"/>
    </location>
</feature>
<evidence type="ECO:0000256" key="1">
    <source>
        <dbReference type="SAM" id="Phobius"/>
    </source>
</evidence>
<name>A0AA89BWA6_PINIB</name>
<feature type="transmembrane region" description="Helical" evidence="1">
    <location>
        <begin position="113"/>
        <end position="130"/>
    </location>
</feature>
<reference evidence="2" key="1">
    <citation type="submission" date="2019-08" db="EMBL/GenBank/DDBJ databases">
        <title>The improved chromosome-level genome for the pearl oyster Pinctada fucata martensii using PacBio sequencing and Hi-C.</title>
        <authorList>
            <person name="Zheng Z."/>
        </authorList>
    </citation>
    <scope>NUCLEOTIDE SEQUENCE</scope>
    <source>
        <strain evidence="2">ZZ-2019</strain>
        <tissue evidence="2">Adductor muscle</tissue>
    </source>
</reference>
<organism evidence="2 3">
    <name type="scientific">Pinctada imbricata</name>
    <name type="common">Atlantic pearl-oyster</name>
    <name type="synonym">Pinctada martensii</name>
    <dbReference type="NCBI Taxonomy" id="66713"/>
    <lineage>
        <taxon>Eukaryota</taxon>
        <taxon>Metazoa</taxon>
        <taxon>Spiralia</taxon>
        <taxon>Lophotrochozoa</taxon>
        <taxon>Mollusca</taxon>
        <taxon>Bivalvia</taxon>
        <taxon>Autobranchia</taxon>
        <taxon>Pteriomorphia</taxon>
        <taxon>Pterioida</taxon>
        <taxon>Pterioidea</taxon>
        <taxon>Pteriidae</taxon>
        <taxon>Pinctada</taxon>
    </lineage>
</organism>
<dbReference type="PANTHER" id="PTHR38640">
    <property type="entry name" value="GEO09659P1"/>
    <property type="match status" value="1"/>
</dbReference>
<feature type="transmembrane region" description="Helical" evidence="1">
    <location>
        <begin position="51"/>
        <end position="70"/>
    </location>
</feature>
<evidence type="ECO:0000313" key="2">
    <source>
        <dbReference type="EMBL" id="KAK3089848.1"/>
    </source>
</evidence>
<comment type="caution">
    <text evidence="2">The sequence shown here is derived from an EMBL/GenBank/DDBJ whole genome shotgun (WGS) entry which is preliminary data.</text>
</comment>
<dbReference type="AlphaFoldDB" id="A0AA89BWA6"/>